<protein>
    <recommendedName>
        <fullName evidence="2 7">Protein phosphatase methylesterase 1</fullName>
        <shortName evidence="7">PME-1</shortName>
        <ecNumber evidence="7">3.1.1.-</ecNumber>
    </recommendedName>
</protein>
<dbReference type="InterPro" id="IPR000073">
    <property type="entry name" value="AB_hydrolase_1"/>
</dbReference>
<dbReference type="InterPro" id="IPR029058">
    <property type="entry name" value="AB_hydrolase_fold"/>
</dbReference>
<sequence>MSDLQRRWAKAKLSAKLPGFSEADEEAEEDDQMSPLERDRSTRSTSVSSGYSGLLEIPDDDSSSASSSSVSSTGTVIPSPARALFARPLAPSGRSLDPIPWTTYFERELFLPSETTPGLTHHAYLISPVGAKGPLFVTHHGAGSSGLSFAVLSSEIRKRLPTAGILSMSARGHGSTVTPEDPVNLSLSTLSSDLYDVVQLARRAMGWAELPPTILVGHSLGGAVVTDLAYSGRLGTQTLLGYAVLDVVEGSAIDALQSMQTYLSTRPTGFATLRDGIEWHVRSRTIRNSVSARTSVPALLVEKQQSDEGGERPWRWRTDLGATQPFWEDWFVGLSKKFLEAKGGKLLLLAGTDRLDTELTIGQMQGKYALQVFPEAGHFIHEDLPEKTAITLVDFYRRNDRSTLVLPPKVSELLAQGKRV</sequence>
<feature type="compositionally biased region" description="Low complexity" evidence="9">
    <location>
        <begin position="43"/>
        <end position="53"/>
    </location>
</feature>
<comment type="catalytic activity">
    <reaction evidence="6">
        <text>[phosphatase 2A protein]-C-terminal L-leucine methyl ester + H2O = [phosphatase 2A protein]-C-terminal L-leucine + methanol + H(+)</text>
        <dbReference type="Rhea" id="RHEA:48548"/>
        <dbReference type="Rhea" id="RHEA-COMP:12134"/>
        <dbReference type="Rhea" id="RHEA-COMP:12135"/>
        <dbReference type="ChEBI" id="CHEBI:15377"/>
        <dbReference type="ChEBI" id="CHEBI:15378"/>
        <dbReference type="ChEBI" id="CHEBI:17790"/>
        <dbReference type="ChEBI" id="CHEBI:90516"/>
        <dbReference type="ChEBI" id="CHEBI:90517"/>
        <dbReference type="EC" id="3.1.1.89"/>
    </reaction>
</comment>
<dbReference type="SUPFAM" id="SSF53474">
    <property type="entry name" value="alpha/beta-Hydrolases"/>
    <property type="match status" value="1"/>
</dbReference>
<dbReference type="PANTHER" id="PTHR14189:SF0">
    <property type="entry name" value="PROTEIN PHOSPHATASE METHYLESTERASE 1"/>
    <property type="match status" value="1"/>
</dbReference>
<gene>
    <name evidence="11" type="ORF">QBC47DRAFT_404773</name>
</gene>
<keyword evidence="12" id="KW-1185">Reference proteome</keyword>
<keyword evidence="3 7" id="KW-0719">Serine esterase</keyword>
<dbReference type="Pfam" id="PF12697">
    <property type="entry name" value="Abhydrolase_6"/>
    <property type="match status" value="1"/>
</dbReference>
<evidence type="ECO:0000256" key="3">
    <source>
        <dbReference type="ARBA" id="ARBA00022487"/>
    </source>
</evidence>
<name>A0AAJ0F2K3_9PEZI</name>
<feature type="active site" evidence="8">
    <location>
        <position position="378"/>
    </location>
</feature>
<dbReference type="FunFam" id="3.40.50.1820:FF:000186">
    <property type="entry name" value="Protein phosphatase methylesterase 1"/>
    <property type="match status" value="1"/>
</dbReference>
<feature type="domain" description="AB hydrolase-1" evidence="10">
    <location>
        <begin position="137"/>
        <end position="389"/>
    </location>
</feature>
<evidence type="ECO:0000256" key="6">
    <source>
        <dbReference type="ARBA" id="ARBA00049203"/>
    </source>
</evidence>
<feature type="compositionally biased region" description="Low complexity" evidence="9">
    <location>
        <begin position="63"/>
        <end position="76"/>
    </location>
</feature>
<dbReference type="Proteomes" id="UP001239445">
    <property type="component" value="Unassembled WGS sequence"/>
</dbReference>
<feature type="compositionally biased region" description="Acidic residues" evidence="9">
    <location>
        <begin position="22"/>
        <end position="32"/>
    </location>
</feature>
<dbReference type="InterPro" id="IPR016812">
    <property type="entry name" value="PPase_methylesterase_euk"/>
</dbReference>
<proteinExistence type="inferred from homology"/>
<dbReference type="Gene3D" id="3.40.50.1820">
    <property type="entry name" value="alpha/beta hydrolase"/>
    <property type="match status" value="1"/>
</dbReference>
<reference evidence="11" key="1">
    <citation type="submission" date="2023-06" db="EMBL/GenBank/DDBJ databases">
        <title>Genome-scale phylogeny and comparative genomics of the fungal order Sordariales.</title>
        <authorList>
            <consortium name="Lawrence Berkeley National Laboratory"/>
            <person name="Hensen N."/>
            <person name="Bonometti L."/>
            <person name="Westerberg I."/>
            <person name="Brannstrom I.O."/>
            <person name="Guillou S."/>
            <person name="Cros-Aarteil S."/>
            <person name="Calhoun S."/>
            <person name="Haridas S."/>
            <person name="Kuo A."/>
            <person name="Mondo S."/>
            <person name="Pangilinan J."/>
            <person name="Riley R."/>
            <person name="Labutti K."/>
            <person name="Andreopoulos B."/>
            <person name="Lipzen A."/>
            <person name="Chen C."/>
            <person name="Yanf M."/>
            <person name="Daum C."/>
            <person name="Ng V."/>
            <person name="Clum A."/>
            <person name="Steindorff A."/>
            <person name="Ohm R."/>
            <person name="Martin F."/>
            <person name="Silar P."/>
            <person name="Natvig D."/>
            <person name="Lalanne C."/>
            <person name="Gautier V."/>
            <person name="Ament-Velasquez S.L."/>
            <person name="Kruys A."/>
            <person name="Hutchinson M.I."/>
            <person name="Powell A.J."/>
            <person name="Barry K."/>
            <person name="Miller A.N."/>
            <person name="Grigoriev I.V."/>
            <person name="Debuchy R."/>
            <person name="Gladieux P."/>
            <person name="Thoren M.H."/>
            <person name="Johannesson H."/>
        </authorList>
    </citation>
    <scope>NUCLEOTIDE SEQUENCE</scope>
    <source>
        <strain evidence="11">PSN4</strain>
    </source>
</reference>
<evidence type="ECO:0000256" key="9">
    <source>
        <dbReference type="SAM" id="MobiDB-lite"/>
    </source>
</evidence>
<evidence type="ECO:0000313" key="12">
    <source>
        <dbReference type="Proteomes" id="UP001239445"/>
    </source>
</evidence>
<evidence type="ECO:0000259" key="10">
    <source>
        <dbReference type="Pfam" id="PF12697"/>
    </source>
</evidence>
<evidence type="ECO:0000256" key="2">
    <source>
        <dbReference type="ARBA" id="ARBA00020672"/>
    </source>
</evidence>
<accession>A0AAJ0F2K3</accession>
<evidence type="ECO:0000256" key="1">
    <source>
        <dbReference type="ARBA" id="ARBA00008645"/>
    </source>
</evidence>
<feature type="active site" evidence="8">
    <location>
        <position position="246"/>
    </location>
</feature>
<evidence type="ECO:0000256" key="5">
    <source>
        <dbReference type="ARBA" id="ARBA00024741"/>
    </source>
</evidence>
<organism evidence="11 12">
    <name type="scientific">Echria macrotheca</name>
    <dbReference type="NCBI Taxonomy" id="438768"/>
    <lineage>
        <taxon>Eukaryota</taxon>
        <taxon>Fungi</taxon>
        <taxon>Dikarya</taxon>
        <taxon>Ascomycota</taxon>
        <taxon>Pezizomycotina</taxon>
        <taxon>Sordariomycetes</taxon>
        <taxon>Sordariomycetidae</taxon>
        <taxon>Sordariales</taxon>
        <taxon>Schizotheciaceae</taxon>
        <taxon>Echria</taxon>
    </lineage>
</organism>
<dbReference type="EC" id="3.1.1.-" evidence="7"/>
<evidence type="ECO:0000313" key="11">
    <source>
        <dbReference type="EMBL" id="KAK1752441.1"/>
    </source>
</evidence>
<comment type="caution">
    <text evidence="11">The sequence shown here is derived from an EMBL/GenBank/DDBJ whole genome shotgun (WGS) entry which is preliminary data.</text>
</comment>
<feature type="active site" evidence="8">
    <location>
        <position position="219"/>
    </location>
</feature>
<evidence type="ECO:0000256" key="7">
    <source>
        <dbReference type="PIRNR" id="PIRNR022950"/>
    </source>
</evidence>
<feature type="region of interest" description="Disordered" evidence="9">
    <location>
        <begin position="1"/>
        <end position="76"/>
    </location>
</feature>
<evidence type="ECO:0000256" key="8">
    <source>
        <dbReference type="PIRSR" id="PIRSR022950-1"/>
    </source>
</evidence>
<dbReference type="AlphaFoldDB" id="A0AAJ0F2K3"/>
<dbReference type="PANTHER" id="PTHR14189">
    <property type="entry name" value="PROTEIN PHOSPHATASE METHYLESTERASE-1 RELATED"/>
    <property type="match status" value="1"/>
</dbReference>
<comment type="similarity">
    <text evidence="1 7">Belongs to the AB hydrolase superfamily.</text>
</comment>
<keyword evidence="4 7" id="KW-0378">Hydrolase</keyword>
<dbReference type="GO" id="GO:0051723">
    <property type="term" value="F:protein methylesterase activity"/>
    <property type="evidence" value="ECO:0007669"/>
    <property type="project" value="UniProtKB-EC"/>
</dbReference>
<dbReference type="EMBL" id="MU839839">
    <property type="protein sequence ID" value="KAK1752441.1"/>
    <property type="molecule type" value="Genomic_DNA"/>
</dbReference>
<evidence type="ECO:0000256" key="4">
    <source>
        <dbReference type="ARBA" id="ARBA00022801"/>
    </source>
</evidence>
<comment type="function">
    <text evidence="5">Demethylates proteins that have been reversibly carboxymethylated. Demethylates the phosphatase PP2A catalytic subunit.</text>
</comment>
<dbReference type="PIRSF" id="PIRSF022950">
    <property type="entry name" value="PPase_methylesterase_euk"/>
    <property type="match status" value="1"/>
</dbReference>